<evidence type="ECO:0000313" key="3">
    <source>
        <dbReference type="EMBL" id="RDX64609.1"/>
    </source>
</evidence>
<keyword evidence="4" id="KW-1185">Reference proteome</keyword>
<protein>
    <recommendedName>
        <fullName evidence="2">Ribonucleotide reductase large subunit domain-containing protein</fullName>
    </recommendedName>
</protein>
<feature type="domain" description="Ribonucleotide reductase large subunit" evidence="2">
    <location>
        <begin position="27"/>
        <end position="48"/>
    </location>
</feature>
<dbReference type="AlphaFoldDB" id="A0A371EF43"/>
<comment type="caution">
    <text evidence="3">The sequence shown here is derived from an EMBL/GenBank/DDBJ whole genome shotgun (WGS) entry which is preliminary data.</text>
</comment>
<feature type="region of interest" description="Disordered" evidence="1">
    <location>
        <begin position="1"/>
        <end position="24"/>
    </location>
</feature>
<dbReference type="Proteomes" id="UP000257109">
    <property type="component" value="Unassembled WGS sequence"/>
</dbReference>
<name>A0A371EF43_MUCPR</name>
<reference evidence="3" key="1">
    <citation type="submission" date="2018-05" db="EMBL/GenBank/DDBJ databases">
        <title>Draft genome of Mucuna pruriens seed.</title>
        <authorList>
            <person name="Nnadi N.E."/>
            <person name="Vos R."/>
            <person name="Hasami M.H."/>
            <person name="Devisetty U.K."/>
            <person name="Aguiy J.C."/>
        </authorList>
    </citation>
    <scope>NUCLEOTIDE SEQUENCE [LARGE SCALE GENOMIC DNA]</scope>
    <source>
        <strain evidence="3">JCA_2017</strain>
    </source>
</reference>
<organism evidence="3 4">
    <name type="scientific">Mucuna pruriens</name>
    <name type="common">Velvet bean</name>
    <name type="synonym">Dolichos pruriens</name>
    <dbReference type="NCBI Taxonomy" id="157652"/>
    <lineage>
        <taxon>Eukaryota</taxon>
        <taxon>Viridiplantae</taxon>
        <taxon>Streptophyta</taxon>
        <taxon>Embryophyta</taxon>
        <taxon>Tracheophyta</taxon>
        <taxon>Spermatophyta</taxon>
        <taxon>Magnoliopsida</taxon>
        <taxon>eudicotyledons</taxon>
        <taxon>Gunneridae</taxon>
        <taxon>Pentapetalae</taxon>
        <taxon>rosids</taxon>
        <taxon>fabids</taxon>
        <taxon>Fabales</taxon>
        <taxon>Fabaceae</taxon>
        <taxon>Papilionoideae</taxon>
        <taxon>50 kb inversion clade</taxon>
        <taxon>NPAAA clade</taxon>
        <taxon>indigoferoid/millettioid clade</taxon>
        <taxon>Phaseoleae</taxon>
        <taxon>Mucuna</taxon>
    </lineage>
</organism>
<dbReference type="PROSITE" id="PS00089">
    <property type="entry name" value="RIBORED_LARGE"/>
    <property type="match status" value="1"/>
</dbReference>
<evidence type="ECO:0000259" key="2">
    <source>
        <dbReference type="PROSITE" id="PS00089"/>
    </source>
</evidence>
<dbReference type="InterPro" id="IPR013346">
    <property type="entry name" value="NrdE_NrdA_C"/>
</dbReference>
<evidence type="ECO:0000256" key="1">
    <source>
        <dbReference type="SAM" id="MobiDB-lite"/>
    </source>
</evidence>
<sequence>MSSKRKLQNYLQPKSGIGNDDEPNAVWKDIKLPRSWGIRHVELTSAQPTWRGLIDANPAQIGVATSI</sequence>
<gene>
    <name evidence="3" type="ORF">CR513_56826</name>
</gene>
<proteinExistence type="predicted"/>
<accession>A0A371EF43</accession>
<feature type="non-terminal residue" evidence="3">
    <location>
        <position position="1"/>
    </location>
</feature>
<evidence type="ECO:0000313" key="4">
    <source>
        <dbReference type="Proteomes" id="UP000257109"/>
    </source>
</evidence>
<dbReference type="EMBL" id="QJKJ01014304">
    <property type="protein sequence ID" value="RDX64609.1"/>
    <property type="molecule type" value="Genomic_DNA"/>
</dbReference>